<evidence type="ECO:0000313" key="2">
    <source>
        <dbReference type="Proteomes" id="UP000634136"/>
    </source>
</evidence>
<protein>
    <submittedName>
        <fullName evidence="1">Uncharacterized protein</fullName>
    </submittedName>
</protein>
<evidence type="ECO:0000313" key="1">
    <source>
        <dbReference type="EMBL" id="KAF7828165.1"/>
    </source>
</evidence>
<dbReference type="AlphaFoldDB" id="A0A834TTB3"/>
<keyword evidence="2" id="KW-1185">Reference proteome</keyword>
<gene>
    <name evidence="1" type="ORF">G2W53_019329</name>
</gene>
<accession>A0A834TTB3</accession>
<organism evidence="1 2">
    <name type="scientific">Senna tora</name>
    <dbReference type="NCBI Taxonomy" id="362788"/>
    <lineage>
        <taxon>Eukaryota</taxon>
        <taxon>Viridiplantae</taxon>
        <taxon>Streptophyta</taxon>
        <taxon>Embryophyta</taxon>
        <taxon>Tracheophyta</taxon>
        <taxon>Spermatophyta</taxon>
        <taxon>Magnoliopsida</taxon>
        <taxon>eudicotyledons</taxon>
        <taxon>Gunneridae</taxon>
        <taxon>Pentapetalae</taxon>
        <taxon>rosids</taxon>
        <taxon>fabids</taxon>
        <taxon>Fabales</taxon>
        <taxon>Fabaceae</taxon>
        <taxon>Caesalpinioideae</taxon>
        <taxon>Cassia clade</taxon>
        <taxon>Senna</taxon>
    </lineage>
</organism>
<reference evidence="1" key="1">
    <citation type="submission" date="2020-09" db="EMBL/GenBank/DDBJ databases">
        <title>Genome-Enabled Discovery of Anthraquinone Biosynthesis in Senna tora.</title>
        <authorList>
            <person name="Kang S.-H."/>
            <person name="Pandey R.P."/>
            <person name="Lee C.-M."/>
            <person name="Sim J.-S."/>
            <person name="Jeong J.-T."/>
            <person name="Choi B.-S."/>
            <person name="Jung M."/>
            <person name="Ginzburg D."/>
            <person name="Zhao K."/>
            <person name="Won S.Y."/>
            <person name="Oh T.-J."/>
            <person name="Yu Y."/>
            <person name="Kim N.-H."/>
            <person name="Lee O.R."/>
            <person name="Lee T.-H."/>
            <person name="Bashyal P."/>
            <person name="Kim T.-S."/>
            <person name="Lee W.-H."/>
            <person name="Kawkins C."/>
            <person name="Kim C.-K."/>
            <person name="Kim J.S."/>
            <person name="Ahn B.O."/>
            <person name="Rhee S.Y."/>
            <person name="Sohng J.K."/>
        </authorList>
    </citation>
    <scope>NUCLEOTIDE SEQUENCE</scope>
    <source>
        <tissue evidence="1">Leaf</tissue>
    </source>
</reference>
<dbReference type="Proteomes" id="UP000634136">
    <property type="component" value="Unassembled WGS sequence"/>
</dbReference>
<dbReference type="EMBL" id="JAAIUW010000006">
    <property type="protein sequence ID" value="KAF7828165.1"/>
    <property type="molecule type" value="Genomic_DNA"/>
</dbReference>
<proteinExistence type="predicted"/>
<comment type="caution">
    <text evidence="1">The sequence shown here is derived from an EMBL/GenBank/DDBJ whole genome shotgun (WGS) entry which is preliminary data.</text>
</comment>
<name>A0A834TTB3_9FABA</name>
<sequence>MWRHVNTSGNLPEADRESIKILKDIA</sequence>